<sequence length="156" mass="17778">MVDPDGLQVMVMVTPADMADRDCARDLLFRLRLTHPEITLVRADSVYAGALIEWARTFLNLTVKVVSRPRGAQGFVVLAKRWGVERSPSWALRARRNMRDHERLAPEQHNRDHLLGDHTDDAPPHPQRPRQVVLGKGFVTAPLRVTVPRNPSNERR</sequence>
<dbReference type="PANTHER" id="PTHR30007:SF0">
    <property type="entry name" value="TRANSPOSASE"/>
    <property type="match status" value="1"/>
</dbReference>
<accession>A0A5S4FJ23</accession>
<dbReference type="GO" id="GO:0003677">
    <property type="term" value="F:DNA binding"/>
    <property type="evidence" value="ECO:0007669"/>
    <property type="project" value="InterPro"/>
</dbReference>
<comment type="caution">
    <text evidence="3">The sequence shown here is derived from an EMBL/GenBank/DDBJ whole genome shotgun (WGS) entry which is preliminary data.</text>
</comment>
<feature type="domain" description="Transposase IS4-like" evidence="2">
    <location>
        <begin position="2"/>
        <end position="105"/>
    </location>
</feature>
<proteinExistence type="predicted"/>
<name>A0A5S4FJ23_9ACTN</name>
<dbReference type="GO" id="GO:0004803">
    <property type="term" value="F:transposase activity"/>
    <property type="evidence" value="ECO:0007669"/>
    <property type="project" value="InterPro"/>
</dbReference>
<evidence type="ECO:0000256" key="1">
    <source>
        <dbReference type="SAM" id="MobiDB-lite"/>
    </source>
</evidence>
<reference evidence="3 4" key="1">
    <citation type="submission" date="2019-05" db="EMBL/GenBank/DDBJ databases">
        <title>Draft genome sequence of Nonomuraea turkmeniaca DSM 43926.</title>
        <authorList>
            <person name="Saricaoglu S."/>
            <person name="Isik K."/>
        </authorList>
    </citation>
    <scope>NUCLEOTIDE SEQUENCE [LARGE SCALE GENOMIC DNA]</scope>
    <source>
        <strain evidence="3 4">DSM 43926</strain>
    </source>
</reference>
<protein>
    <recommendedName>
        <fullName evidence="2">Transposase IS4-like domain-containing protein</fullName>
    </recommendedName>
</protein>
<dbReference type="Proteomes" id="UP000309128">
    <property type="component" value="Unassembled WGS sequence"/>
</dbReference>
<dbReference type="GO" id="GO:0006313">
    <property type="term" value="P:DNA transposition"/>
    <property type="evidence" value="ECO:0007669"/>
    <property type="project" value="InterPro"/>
</dbReference>
<keyword evidence="4" id="KW-1185">Reference proteome</keyword>
<feature type="region of interest" description="Disordered" evidence="1">
    <location>
        <begin position="101"/>
        <end position="130"/>
    </location>
</feature>
<dbReference type="Pfam" id="PF01609">
    <property type="entry name" value="DDE_Tnp_1"/>
    <property type="match status" value="1"/>
</dbReference>
<feature type="compositionally biased region" description="Basic and acidic residues" evidence="1">
    <location>
        <begin position="101"/>
        <end position="123"/>
    </location>
</feature>
<dbReference type="InterPro" id="IPR002559">
    <property type="entry name" value="Transposase_11"/>
</dbReference>
<evidence type="ECO:0000313" key="3">
    <source>
        <dbReference type="EMBL" id="TMR19416.1"/>
    </source>
</evidence>
<dbReference type="AlphaFoldDB" id="A0A5S4FJ23"/>
<evidence type="ECO:0000313" key="4">
    <source>
        <dbReference type="Proteomes" id="UP000309128"/>
    </source>
</evidence>
<dbReference type="PANTHER" id="PTHR30007">
    <property type="entry name" value="PHP DOMAIN PROTEIN"/>
    <property type="match status" value="1"/>
</dbReference>
<gene>
    <name evidence="3" type="ORF">ETD86_19810</name>
</gene>
<evidence type="ECO:0000259" key="2">
    <source>
        <dbReference type="Pfam" id="PF01609"/>
    </source>
</evidence>
<dbReference type="OrthoDB" id="3542657at2"/>
<dbReference type="EMBL" id="VCKY01000062">
    <property type="protein sequence ID" value="TMR19416.1"/>
    <property type="molecule type" value="Genomic_DNA"/>
</dbReference>
<organism evidence="3 4">
    <name type="scientific">Nonomuraea turkmeniaca</name>
    <dbReference type="NCBI Taxonomy" id="103838"/>
    <lineage>
        <taxon>Bacteria</taxon>
        <taxon>Bacillati</taxon>
        <taxon>Actinomycetota</taxon>
        <taxon>Actinomycetes</taxon>
        <taxon>Streptosporangiales</taxon>
        <taxon>Streptosporangiaceae</taxon>
        <taxon>Nonomuraea</taxon>
    </lineage>
</organism>